<accession>A0A8T2J3Q4</accession>
<sequence>MSHSLTCLRENYKRAHGNFGGHTVYATIHFSSAYAIAFLCGTFAWIAAQIVVSVTEHTLYMCISILHKCASALDIGANPPKPLPPTVNPIAKIEDCTPRIKQTYI</sequence>
<evidence type="ECO:0000256" key="1">
    <source>
        <dbReference type="SAM" id="Phobius"/>
    </source>
</evidence>
<evidence type="ECO:0000313" key="3">
    <source>
        <dbReference type="Proteomes" id="UP000812440"/>
    </source>
</evidence>
<keyword evidence="1" id="KW-1133">Transmembrane helix</keyword>
<comment type="caution">
    <text evidence="2">The sequence shown here is derived from an EMBL/GenBank/DDBJ whole genome shotgun (WGS) entry which is preliminary data.</text>
</comment>
<dbReference type="Proteomes" id="UP000812440">
    <property type="component" value="Chromosome 4"/>
</dbReference>
<dbReference type="EMBL" id="JAACNH010000007">
    <property type="protein sequence ID" value="KAG8438064.1"/>
    <property type="molecule type" value="Genomic_DNA"/>
</dbReference>
<proteinExistence type="predicted"/>
<keyword evidence="1" id="KW-0472">Membrane</keyword>
<organism evidence="2 3">
    <name type="scientific">Hymenochirus boettgeri</name>
    <name type="common">Congo dwarf clawed frog</name>
    <dbReference type="NCBI Taxonomy" id="247094"/>
    <lineage>
        <taxon>Eukaryota</taxon>
        <taxon>Metazoa</taxon>
        <taxon>Chordata</taxon>
        <taxon>Craniata</taxon>
        <taxon>Vertebrata</taxon>
        <taxon>Euteleostomi</taxon>
        <taxon>Amphibia</taxon>
        <taxon>Batrachia</taxon>
        <taxon>Anura</taxon>
        <taxon>Pipoidea</taxon>
        <taxon>Pipidae</taxon>
        <taxon>Pipinae</taxon>
        <taxon>Hymenochirus</taxon>
    </lineage>
</organism>
<reference evidence="2" key="1">
    <citation type="thesis" date="2020" institute="ProQuest LLC" country="789 East Eisenhower Parkway, Ann Arbor, MI, USA">
        <title>Comparative Genomics and Chromosome Evolution.</title>
        <authorList>
            <person name="Mudd A.B."/>
        </authorList>
    </citation>
    <scope>NUCLEOTIDE SEQUENCE</scope>
    <source>
        <strain evidence="2">Female2</strain>
        <tissue evidence="2">Blood</tissue>
    </source>
</reference>
<evidence type="ECO:0000313" key="2">
    <source>
        <dbReference type="EMBL" id="KAG8438064.1"/>
    </source>
</evidence>
<dbReference type="AlphaFoldDB" id="A0A8T2J3Q4"/>
<keyword evidence="3" id="KW-1185">Reference proteome</keyword>
<keyword evidence="1" id="KW-0812">Transmembrane</keyword>
<gene>
    <name evidence="2" type="ORF">GDO86_008666</name>
</gene>
<name>A0A8T2J3Q4_9PIPI</name>
<feature type="transmembrane region" description="Helical" evidence="1">
    <location>
        <begin position="33"/>
        <end position="54"/>
    </location>
</feature>
<protein>
    <submittedName>
        <fullName evidence="2">Uncharacterized protein</fullName>
    </submittedName>
</protein>